<proteinExistence type="inferred from homology"/>
<dbReference type="EMBL" id="FODY01000033">
    <property type="protein sequence ID" value="SEP44724.1"/>
    <property type="molecule type" value="Genomic_DNA"/>
</dbReference>
<organism evidence="11 12">
    <name type="scientific">Propionispora vibrioides</name>
    <dbReference type="NCBI Taxonomy" id="112903"/>
    <lineage>
        <taxon>Bacteria</taxon>
        <taxon>Bacillati</taxon>
        <taxon>Bacillota</taxon>
        <taxon>Negativicutes</taxon>
        <taxon>Selenomonadales</taxon>
        <taxon>Sporomusaceae</taxon>
        <taxon>Propionispora</taxon>
    </lineage>
</organism>
<gene>
    <name evidence="10" type="primary">speH</name>
    <name evidence="11" type="ORF">SAMN04490178_1333</name>
</gene>
<comment type="caution">
    <text evidence="10">Lacks conserved residue(s) required for the propagation of feature annotation.</text>
</comment>
<evidence type="ECO:0000256" key="3">
    <source>
        <dbReference type="ARBA" id="ARBA00022813"/>
    </source>
</evidence>
<dbReference type="InterPro" id="IPR003826">
    <property type="entry name" value="AdoMetDC_fam_prok"/>
</dbReference>
<dbReference type="UniPathway" id="UPA00331">
    <property type="reaction ID" value="UER00451"/>
</dbReference>
<evidence type="ECO:0000256" key="1">
    <source>
        <dbReference type="ARBA" id="ARBA00022691"/>
    </source>
</evidence>
<keyword evidence="4 10" id="KW-0745">Spermidine biosynthesis</keyword>
<dbReference type="GO" id="GO:0005829">
    <property type="term" value="C:cytosol"/>
    <property type="evidence" value="ECO:0007669"/>
    <property type="project" value="TreeGrafter"/>
</dbReference>
<dbReference type="Pfam" id="PF02675">
    <property type="entry name" value="AdoMet_dc"/>
    <property type="match status" value="1"/>
</dbReference>
<keyword evidence="8 10" id="KW-0704">Schiff base</keyword>
<dbReference type="GO" id="GO:0004014">
    <property type="term" value="F:adenosylmethionine decarboxylase activity"/>
    <property type="evidence" value="ECO:0007669"/>
    <property type="project" value="UniProtKB-UniRule"/>
</dbReference>
<feature type="active site" description="Proton acceptor; for processing activity" evidence="10">
    <location>
        <position position="68"/>
    </location>
</feature>
<dbReference type="NCBIfam" id="TIGR03330">
    <property type="entry name" value="SAM_DCase_Bsu"/>
    <property type="match status" value="1"/>
</dbReference>
<dbReference type="HAMAP" id="MF_00464">
    <property type="entry name" value="AdoMetDC_1"/>
    <property type="match status" value="1"/>
</dbReference>
<evidence type="ECO:0000256" key="2">
    <source>
        <dbReference type="ARBA" id="ARBA00022793"/>
    </source>
</evidence>
<evidence type="ECO:0000313" key="12">
    <source>
        <dbReference type="Proteomes" id="UP000198847"/>
    </source>
</evidence>
<feature type="active site" description="Proton donor; for catalytic activity" evidence="10">
    <location>
        <position position="83"/>
    </location>
</feature>
<dbReference type="InterPro" id="IPR016067">
    <property type="entry name" value="S-AdoMet_deCO2ase_core"/>
</dbReference>
<dbReference type="STRING" id="112903.SAMN04490178_1333"/>
<evidence type="ECO:0000256" key="8">
    <source>
        <dbReference type="ARBA" id="ARBA00023270"/>
    </source>
</evidence>
<evidence type="ECO:0000256" key="10">
    <source>
        <dbReference type="HAMAP-Rule" id="MF_00464"/>
    </source>
</evidence>
<dbReference type="RefSeq" id="WP_245732616.1">
    <property type="nucleotide sequence ID" value="NZ_FODY01000033.1"/>
</dbReference>
<protein>
    <recommendedName>
        <fullName evidence="10">S-adenosylmethionine decarboxylase proenzyme</fullName>
        <shortName evidence="10">AdoMetDC</shortName>
        <shortName evidence="10">SAMDC</shortName>
        <ecNumber evidence="10">4.1.1.50</ecNumber>
    </recommendedName>
    <component>
        <recommendedName>
            <fullName evidence="10">S-adenosylmethionine decarboxylase beta chain</fullName>
        </recommendedName>
    </component>
    <component>
        <recommendedName>
            <fullName evidence="10">S-adenosylmethionine decarboxylase alpha chain</fullName>
        </recommendedName>
    </component>
</protein>
<keyword evidence="7 10" id="KW-0456">Lyase</keyword>
<keyword evidence="5 10" id="KW-0620">Polyamine biosynthesis</keyword>
<comment type="similarity">
    <text evidence="10">Belongs to the prokaryotic AdoMetDC family. Type 1 subfamily.</text>
</comment>
<comment type="subunit">
    <text evidence="10">Heterotetramer of two alpha and two beta chains arranged as a dimer of alpha/beta heterodimers.</text>
</comment>
<dbReference type="GO" id="GO:0008295">
    <property type="term" value="P:spermidine biosynthetic process"/>
    <property type="evidence" value="ECO:0007669"/>
    <property type="project" value="UniProtKB-UniRule"/>
</dbReference>
<accession>A0A1H8XXG5</accession>
<dbReference type="Gene3D" id="3.30.360.110">
    <property type="entry name" value="S-adenosylmethionine decarboxylase domain"/>
    <property type="match status" value="1"/>
</dbReference>
<keyword evidence="1 10" id="KW-0949">S-adenosyl-L-methionine</keyword>
<keyword evidence="2 10" id="KW-0210">Decarboxylase</keyword>
<dbReference type="SUPFAM" id="SSF56276">
    <property type="entry name" value="S-adenosylmethionine decarboxylase"/>
    <property type="match status" value="1"/>
</dbReference>
<comment type="function">
    <text evidence="10">Catalyzes the decarboxylation of S-adenosylmethionine to S-adenosylmethioninamine (dcAdoMet), the propylamine donor required for the synthesis of the polyamines spermine and spermidine from the diamine putrescine.</text>
</comment>
<dbReference type="InterPro" id="IPR042286">
    <property type="entry name" value="AdoMetDC_C"/>
</dbReference>
<keyword evidence="12" id="KW-1185">Reference proteome</keyword>
<dbReference type="Gene3D" id="3.30.160.750">
    <property type="match status" value="1"/>
</dbReference>
<dbReference type="AlphaFoldDB" id="A0A1H8XXG5"/>
<sequence>MKLIGKHVTIDMYGCNFDKLNNMDFIRDTIYSAVTEANMTVIGFTSHRFEPQGLSMMALLARGHMSVHSYPDLGYAAIDIMTCEEQSSPNNAIAVLRERLKPEKTRTTHIKRGDFGSERDMKPKVKVSITPLRRVRDTGAKVLRLLSRPK</sequence>
<evidence type="ECO:0000313" key="11">
    <source>
        <dbReference type="EMBL" id="SEP44724.1"/>
    </source>
</evidence>
<dbReference type="EC" id="4.1.1.50" evidence="10"/>
<keyword evidence="9 10" id="KW-0670">Pyruvate</keyword>
<dbReference type="InterPro" id="IPR042284">
    <property type="entry name" value="AdoMetDC_N"/>
</dbReference>
<name>A0A1H8XXG5_9FIRM</name>
<feature type="chain" id="PRO_5023262487" description="S-adenosylmethionine decarboxylase beta chain" evidence="10">
    <location>
        <begin position="1"/>
        <end position="62"/>
    </location>
</feature>
<dbReference type="PANTHER" id="PTHR33866:SF2">
    <property type="entry name" value="S-ADENOSYLMETHIONINE DECARBOXYLASE PROENZYME"/>
    <property type="match status" value="1"/>
</dbReference>
<comment type="pathway">
    <text evidence="10">Amine and polyamine biosynthesis; S-adenosylmethioninamine biosynthesis; S-adenosylmethioninamine from S-adenosyl-L-methionine: step 1/1.</text>
</comment>
<comment type="cofactor">
    <cofactor evidence="10">
        <name>pyruvate</name>
        <dbReference type="ChEBI" id="CHEBI:15361"/>
    </cofactor>
    <text evidence="10">Binds 1 pyruvoyl group covalently per subunit.</text>
</comment>
<evidence type="ECO:0000256" key="5">
    <source>
        <dbReference type="ARBA" id="ARBA00023115"/>
    </source>
</evidence>
<feature type="chain" id="PRO_5023262488" description="S-adenosylmethionine decarboxylase alpha chain" evidence="10">
    <location>
        <begin position="63"/>
        <end position="150"/>
    </location>
</feature>
<dbReference type="Proteomes" id="UP000198847">
    <property type="component" value="Unassembled WGS sequence"/>
</dbReference>
<reference evidence="11 12" key="1">
    <citation type="submission" date="2016-10" db="EMBL/GenBank/DDBJ databases">
        <authorList>
            <person name="de Groot N.N."/>
        </authorList>
    </citation>
    <scope>NUCLEOTIDE SEQUENCE [LARGE SCALE GENOMIC DNA]</scope>
    <source>
        <strain evidence="11 12">DSM 13305</strain>
    </source>
</reference>
<comment type="catalytic activity">
    <reaction evidence="10">
        <text>S-adenosyl-L-methionine + H(+) = S-adenosyl 3-(methylsulfanyl)propylamine + CO2</text>
        <dbReference type="Rhea" id="RHEA:15981"/>
        <dbReference type="ChEBI" id="CHEBI:15378"/>
        <dbReference type="ChEBI" id="CHEBI:16526"/>
        <dbReference type="ChEBI" id="CHEBI:57443"/>
        <dbReference type="ChEBI" id="CHEBI:59789"/>
        <dbReference type="EC" id="4.1.1.50"/>
    </reaction>
</comment>
<evidence type="ECO:0000256" key="4">
    <source>
        <dbReference type="ARBA" id="ARBA00023066"/>
    </source>
</evidence>
<evidence type="ECO:0000256" key="6">
    <source>
        <dbReference type="ARBA" id="ARBA00023145"/>
    </source>
</evidence>
<dbReference type="PANTHER" id="PTHR33866">
    <property type="entry name" value="S-ADENOSYLMETHIONINE DECARBOXYLASE PROENZYME"/>
    <property type="match status" value="1"/>
</dbReference>
<evidence type="ECO:0000256" key="9">
    <source>
        <dbReference type="ARBA" id="ARBA00023317"/>
    </source>
</evidence>
<evidence type="ECO:0000256" key="7">
    <source>
        <dbReference type="ARBA" id="ARBA00023239"/>
    </source>
</evidence>
<keyword evidence="3 10" id="KW-0068">Autocatalytic cleavage</keyword>
<keyword evidence="6 10" id="KW-0865">Zymogen</keyword>
<comment type="PTM">
    <text evidence="10">Is synthesized initially as an inactive proenzyme. Formation of the active enzyme involves a self-maturation process in which the active site pyruvoyl group is generated from an internal serine residue via an autocatalytic post-translational modification. Two non-identical subunits are generated from the proenzyme in this reaction, and the pyruvate is formed at the N-terminus of the alpha chain, which is derived from the carboxyl end of the proenzyme. The post-translation cleavage follows an unusual pathway, termed non-hydrolytic serinolysis, in which the side chain hydroxyl group of the serine supplies its oxygen atom to form the C-terminus of the beta chain, while the remainder of the serine residue undergoes an oxidative deamination to produce ammonia and the pyruvoyl group blocking the N-terminus of the alpha chain.</text>
</comment>
<dbReference type="InterPro" id="IPR017716">
    <property type="entry name" value="S-AdoMet_deCOase_pro-enz"/>
</dbReference>